<evidence type="ECO:0000313" key="7">
    <source>
        <dbReference type="EMBL" id="QJA95639.1"/>
    </source>
</evidence>
<keyword evidence="5" id="KW-0496">Mitochondrion</keyword>
<dbReference type="GO" id="GO:0000725">
    <property type="term" value="P:recombinational repair"/>
    <property type="evidence" value="ECO:0007669"/>
    <property type="project" value="TreeGrafter"/>
</dbReference>
<sequence>MADEALVKHEEKEKLIKREEEKPAAFSLQEMIASFGSIELTKEQQEKLFAPPTDEEIDVRPDGLIYAPWTSYAKRLRAVFGMAWGLVPAGEGKIVGELVVRPFYLAIQGKPVGVATGECRYSVRNATMTLGDALEGARSNALSRLCKGIGMMLELWDKGFGEKWRTLHAKQVLKDGKLVWVRKETVNQNEEQKS</sequence>
<dbReference type="EMBL" id="MT143331">
    <property type="protein sequence ID" value="QJA95639.1"/>
    <property type="molecule type" value="Genomic_DNA"/>
</dbReference>
<accession>A0A6M3LMU3</accession>
<dbReference type="GO" id="GO:0003697">
    <property type="term" value="F:single-stranded DNA binding"/>
    <property type="evidence" value="ECO:0007669"/>
    <property type="project" value="InterPro"/>
</dbReference>
<name>A0A6M3LMU3_9ZZZZ</name>
<keyword evidence="4" id="KW-0238">DNA-binding</keyword>
<keyword evidence="2" id="KW-0227">DNA damage</keyword>
<evidence type="ECO:0000256" key="3">
    <source>
        <dbReference type="ARBA" id="ARBA00022946"/>
    </source>
</evidence>
<dbReference type="InterPro" id="IPR009446">
    <property type="entry name" value="Mgm101"/>
</dbReference>
<dbReference type="PANTHER" id="PTHR31404">
    <property type="entry name" value="MITOCHONDRIAL GENOME MAINTENANCE PROTEIN MGM101"/>
    <property type="match status" value="1"/>
</dbReference>
<gene>
    <name evidence="7" type="ORF">MM415B05264_0004</name>
</gene>
<evidence type="ECO:0000256" key="4">
    <source>
        <dbReference type="ARBA" id="ARBA00023125"/>
    </source>
</evidence>
<protein>
    <recommendedName>
        <fullName evidence="8">Rad52/22 double-strand break repair protein</fullName>
    </recommendedName>
</protein>
<reference evidence="7" key="1">
    <citation type="submission" date="2020-03" db="EMBL/GenBank/DDBJ databases">
        <title>The deep terrestrial virosphere.</title>
        <authorList>
            <person name="Holmfeldt K."/>
            <person name="Nilsson E."/>
            <person name="Simone D."/>
            <person name="Lopez-Fernandez M."/>
            <person name="Wu X."/>
            <person name="de Brujin I."/>
            <person name="Lundin D."/>
            <person name="Andersson A."/>
            <person name="Bertilsson S."/>
            <person name="Dopson M."/>
        </authorList>
    </citation>
    <scope>NUCLEOTIDE SEQUENCE</scope>
    <source>
        <strain evidence="7">MM415B05264</strain>
    </source>
</reference>
<evidence type="ECO:0008006" key="8">
    <source>
        <dbReference type="Google" id="ProtNLM"/>
    </source>
</evidence>
<proteinExistence type="predicted"/>
<evidence type="ECO:0000256" key="5">
    <source>
        <dbReference type="ARBA" id="ARBA00023128"/>
    </source>
</evidence>
<keyword evidence="6" id="KW-0234">DNA repair</keyword>
<dbReference type="GO" id="GO:0000262">
    <property type="term" value="C:mitochondrial chromosome"/>
    <property type="evidence" value="ECO:0007669"/>
    <property type="project" value="InterPro"/>
</dbReference>
<comment type="subcellular location">
    <subcellularLocation>
        <location evidence="1">Mitochondrion matrix</location>
    </subcellularLocation>
</comment>
<keyword evidence="3" id="KW-0809">Transit peptide</keyword>
<organism evidence="7">
    <name type="scientific">viral metagenome</name>
    <dbReference type="NCBI Taxonomy" id="1070528"/>
    <lineage>
        <taxon>unclassified sequences</taxon>
        <taxon>metagenomes</taxon>
        <taxon>organismal metagenomes</taxon>
    </lineage>
</organism>
<evidence type="ECO:0000256" key="2">
    <source>
        <dbReference type="ARBA" id="ARBA00022763"/>
    </source>
</evidence>
<dbReference type="AlphaFoldDB" id="A0A6M3LMU3"/>
<dbReference type="Pfam" id="PF06420">
    <property type="entry name" value="Mgm101p"/>
    <property type="match status" value="1"/>
</dbReference>
<dbReference type="GO" id="GO:0036297">
    <property type="term" value="P:interstrand cross-link repair"/>
    <property type="evidence" value="ECO:0007669"/>
    <property type="project" value="TreeGrafter"/>
</dbReference>
<dbReference type="PANTHER" id="PTHR31404:SF0">
    <property type="entry name" value="MITOCHONDRIAL GENOME MAINTENANCE PROTEIN MGM101"/>
    <property type="match status" value="1"/>
</dbReference>
<evidence type="ECO:0000256" key="6">
    <source>
        <dbReference type="ARBA" id="ARBA00023204"/>
    </source>
</evidence>
<evidence type="ECO:0000256" key="1">
    <source>
        <dbReference type="ARBA" id="ARBA00004305"/>
    </source>
</evidence>